<gene>
    <name evidence="1" type="ORF">FA95DRAFT_1473040</name>
</gene>
<proteinExistence type="predicted"/>
<reference evidence="1" key="2">
    <citation type="journal article" date="2022" name="New Phytol.">
        <title>Evolutionary transition to the ectomycorrhizal habit in the genomes of a hyperdiverse lineage of mushroom-forming fungi.</title>
        <authorList>
            <person name="Looney B."/>
            <person name="Miyauchi S."/>
            <person name="Morin E."/>
            <person name="Drula E."/>
            <person name="Courty P.E."/>
            <person name="Kohler A."/>
            <person name="Kuo A."/>
            <person name="LaButti K."/>
            <person name="Pangilinan J."/>
            <person name="Lipzen A."/>
            <person name="Riley R."/>
            <person name="Andreopoulos W."/>
            <person name="He G."/>
            <person name="Johnson J."/>
            <person name="Nolan M."/>
            <person name="Tritt A."/>
            <person name="Barry K.W."/>
            <person name="Grigoriev I.V."/>
            <person name="Nagy L.G."/>
            <person name="Hibbett D."/>
            <person name="Henrissat B."/>
            <person name="Matheny P.B."/>
            <person name="Labbe J."/>
            <person name="Martin F.M."/>
        </authorList>
    </citation>
    <scope>NUCLEOTIDE SEQUENCE</scope>
    <source>
        <strain evidence="1">FP105234-sp</strain>
    </source>
</reference>
<feature type="non-terminal residue" evidence="1">
    <location>
        <position position="76"/>
    </location>
</feature>
<protein>
    <submittedName>
        <fullName evidence="1">Uncharacterized protein</fullName>
    </submittedName>
</protein>
<organism evidence="1 2">
    <name type="scientific">Auriscalpium vulgare</name>
    <dbReference type="NCBI Taxonomy" id="40419"/>
    <lineage>
        <taxon>Eukaryota</taxon>
        <taxon>Fungi</taxon>
        <taxon>Dikarya</taxon>
        <taxon>Basidiomycota</taxon>
        <taxon>Agaricomycotina</taxon>
        <taxon>Agaricomycetes</taxon>
        <taxon>Russulales</taxon>
        <taxon>Auriscalpiaceae</taxon>
        <taxon>Auriscalpium</taxon>
    </lineage>
</organism>
<accession>A0ACB8RR68</accession>
<keyword evidence="2" id="KW-1185">Reference proteome</keyword>
<evidence type="ECO:0000313" key="2">
    <source>
        <dbReference type="Proteomes" id="UP000814033"/>
    </source>
</evidence>
<reference evidence="1" key="1">
    <citation type="submission" date="2021-02" db="EMBL/GenBank/DDBJ databases">
        <authorList>
            <consortium name="DOE Joint Genome Institute"/>
            <person name="Ahrendt S."/>
            <person name="Looney B.P."/>
            <person name="Miyauchi S."/>
            <person name="Morin E."/>
            <person name="Drula E."/>
            <person name="Courty P.E."/>
            <person name="Chicoki N."/>
            <person name="Fauchery L."/>
            <person name="Kohler A."/>
            <person name="Kuo A."/>
            <person name="Labutti K."/>
            <person name="Pangilinan J."/>
            <person name="Lipzen A."/>
            <person name="Riley R."/>
            <person name="Andreopoulos W."/>
            <person name="He G."/>
            <person name="Johnson J."/>
            <person name="Barry K.W."/>
            <person name="Grigoriev I.V."/>
            <person name="Nagy L."/>
            <person name="Hibbett D."/>
            <person name="Henrissat B."/>
            <person name="Matheny P.B."/>
            <person name="Labbe J."/>
            <person name="Martin F."/>
        </authorList>
    </citation>
    <scope>NUCLEOTIDE SEQUENCE</scope>
    <source>
        <strain evidence="1">FP105234-sp</strain>
    </source>
</reference>
<evidence type="ECO:0000313" key="1">
    <source>
        <dbReference type="EMBL" id="KAI0045998.1"/>
    </source>
</evidence>
<dbReference type="EMBL" id="MU275937">
    <property type="protein sequence ID" value="KAI0045998.1"/>
    <property type="molecule type" value="Genomic_DNA"/>
</dbReference>
<feature type="non-terminal residue" evidence="1">
    <location>
        <position position="1"/>
    </location>
</feature>
<name>A0ACB8RR68_9AGAM</name>
<comment type="caution">
    <text evidence="1">The sequence shown here is derived from an EMBL/GenBank/DDBJ whole genome shotgun (WGS) entry which is preliminary data.</text>
</comment>
<dbReference type="Proteomes" id="UP000814033">
    <property type="component" value="Unassembled WGS sequence"/>
</dbReference>
<sequence>QYPAPACAFQPITNAQIKRAIARLQPYKAAGTDEVQNVVFKKCQDILVPFMGALFRATFTLHRYPQDWKDSRTVVL</sequence>